<name>A0ABT4W900_9FLAO</name>
<dbReference type="RefSeq" id="WP_271334846.1">
    <property type="nucleotide sequence ID" value="NZ_JAMZNK010000005.1"/>
</dbReference>
<comment type="caution">
    <text evidence="1">The sequence shown here is derived from an EMBL/GenBank/DDBJ whole genome shotgun (WGS) entry which is preliminary data.</text>
</comment>
<sequence length="265" mass="31396">MNSLKIFDQTFTDDTNFVFVVLFDLLNNSDLEVLLPKEYNILLNEFNQNIEFASFKKLDLNIVLNDENKESLIKIFESIYSNRFRSIPKDENNVLKSKLFLNGDLKKIGKIIYKQLDNRINETDIYNTILNGLKCGTFYELSILNPEELEGNWTSIKESGALRINYNMTDWMPLGSKIELKIEKFHSGMYKFICSTKVMDYNTRNVFLIDVYESNVEIKDGFFYHYNFESNKLIYKMPIYEFENETFKTQIADFEFVLQRNKTIK</sequence>
<proteinExistence type="predicted"/>
<dbReference type="Proteomes" id="UP001212170">
    <property type="component" value="Unassembled WGS sequence"/>
</dbReference>
<reference evidence="1 2" key="1">
    <citation type="journal article" date="2023" name="Chemosphere">
        <title>Whole genome analysis of Flavobacterium aziz-sancarii sp. nov., isolated from Ardley Island (Antarctica), revealed a rich resistome and bioremediation potential.</title>
        <authorList>
            <person name="Otur C."/>
            <person name="Okay S."/>
            <person name="Kurt-Kizildogan A."/>
        </authorList>
    </citation>
    <scope>NUCLEOTIDE SEQUENCE [LARGE SCALE GENOMIC DNA]</scope>
    <source>
        <strain evidence="1 2">AC</strain>
    </source>
</reference>
<evidence type="ECO:0000313" key="1">
    <source>
        <dbReference type="EMBL" id="MDA6069013.1"/>
    </source>
</evidence>
<evidence type="ECO:0000313" key="2">
    <source>
        <dbReference type="Proteomes" id="UP001212170"/>
    </source>
</evidence>
<organism evidence="1 2">
    <name type="scientific">Flavobacterium azizsancarii</name>
    <dbReference type="NCBI Taxonomy" id="2961580"/>
    <lineage>
        <taxon>Bacteria</taxon>
        <taxon>Pseudomonadati</taxon>
        <taxon>Bacteroidota</taxon>
        <taxon>Flavobacteriia</taxon>
        <taxon>Flavobacteriales</taxon>
        <taxon>Flavobacteriaceae</taxon>
        <taxon>Flavobacterium</taxon>
    </lineage>
</organism>
<accession>A0ABT4W900</accession>
<gene>
    <name evidence="1" type="ORF">NJT12_05200</name>
</gene>
<keyword evidence="2" id="KW-1185">Reference proteome</keyword>
<dbReference type="EMBL" id="JAMZNK010000005">
    <property type="protein sequence ID" value="MDA6069013.1"/>
    <property type="molecule type" value="Genomic_DNA"/>
</dbReference>
<protein>
    <submittedName>
        <fullName evidence="1">Uncharacterized protein</fullName>
    </submittedName>
</protein>